<name>A0ABP1RAZ8_9HEXA</name>
<dbReference type="EMBL" id="CAXLJM020000068">
    <property type="protein sequence ID" value="CAL8124652.1"/>
    <property type="molecule type" value="Genomic_DNA"/>
</dbReference>
<dbReference type="SUPFAM" id="SSF52540">
    <property type="entry name" value="P-loop containing nucleoside triphosphate hydrolases"/>
    <property type="match status" value="1"/>
</dbReference>
<sequence>MESNLTSPPPPTPIECFYSPSSVTSPSDNSSCGEKRRQLAFGRLIVGDEECSFLDVCDVLKKSATAGFVYEKWKELARNLGVQTYVILDIENCLRQDSSSHREVLFQLISNWRSVKARDARLCELIRVLEYLELRDAAEELQKRFAPPIGANKKLHLQKYVQGPLAFEHFVNSEHTILILSTVDSKLTCERIEDISEVPLKLFRHDQFMETSKFNKLDLVLVLTSNAKEACHKALNLDVKSVLITEENQGKLMAGFKVNQVNEEMIYFATDEIKWDNLSVSFQEEILKNCKFVREMGSLCNILNDLALVDLIKNPSQTNMKQTLPSKISFYVPRRLKSRFLISKKVFSQGLDVYLFTGLERYELTEYAGERCTDGSKSQLAQSRLSSRFILLQMKSDFEKISKKTDQPVHWIHHENGNFSLKKSNGDMSDIQGFVKEQQQEFTEDDFLTHLTSDWFSAQRKTPVCIADSPGSGKSVLLANIGSKLIENGQDVIFVVFEEFIRKVRATSLVYDKLLDAVVRALGSVAFVTESEVGCILLKNLLQCENQSFELLFDGFDEVSRDDRDLAYECLRLMAVSFPAARLWVTTRLHLLKNLENQFQVLGYHITPFDEQDELSFFVSYWSQKRRDLDSEKLMEVAKTYLLTFKESMVTSSSEDIAGVPLLCRLIAEHYEESALEYADSTNLISSLVSPTTDVNSDITNVYEAHSTEKISSFCRKYKSEHVIQDLMKMHAFLSLKLMFPEWAERFKKSLFPNSALLVELEDAVLRVGIIESTSSPNPSIRNPRFVHRTFADFFISWFAVQSLENSSCDEDDLYEFIFLEVLGKVETRVKTYKKCGIEISCLRFTNKVASYFINNMISRVEYHGIASSSATGLGTFLRKKQYKCAIRDLARCCVAEDFQNLFEFLHHLNAFEHDSEILFNSNLLFLLIDKCSLPFIKSVLDNNESVGYCIQHDGVSSMSALNIAVRRGVYSIVEYLIHSQKLGVKVQTLESAHILHDCASFSATDSEMIINSKIQVVKLLINLNPMVLEEVYNGKHPIHCKWVHVKLLIELIRNGANILSLDSVGNSVLHNAVKYLGTVEYYKLIENISGCNMAKLVKIKGEFGLTPLHQLISIRDDVTVNILKTFANNGADFNCQDEDGETLLFTAIQQGRDKWLLEKLINYGTDYNLTCRNDESLLHIAAKYGNYDAVNLLVENGLDINSKDAECHTPLHSALFGKQENRFEMFDYLVDLGAAETLVEFDKTLMLLKAVNQKDMHSVQWLIKKNADVNSKNARGETVLHRVLSNYDYSDQNQYELLLLLLKKGADVYATNKEGETPLVSALKRGNVSLSILSIMESYGAINSNEVATLALKRVVTESKGLSPVEYVKIAEACFRKGVNLSHSFEKGDNLFHLAASSGCIRGVKYLLSKAMGTEFNVRNSDGDTPLHSAVEKHDEKELVKLLVKRGADLTIVNRLKYTILHSAIKLKRWNTSKYFIKSGHFINLCRNEEFILFAAKNANLVIFEMVCEQYYSQGRKLLDIRKDTTATEDIAKKSCLHVAVRGGNLEVVNYLLDSNTHGFADCLEELRMRDLVHVLARNSTHDSLSFKVEILTLLVKRQPSLLSETDSSGRIPMLLPNVHLNLLKCLINLGSNVKACNENGENVLHVAAAYLPLKDYTSLMKFLIRRGECGSLLCSRDRNSSTVLHKVAKKMLEGAAHEDVKNMLDLFVTQKADFSAVDDAGDSVLAYAIKANCETKNLKRLVKNGADDLRSKNRKQVSLLHWAAKHGNFDALEFLLYENNCDVNEKDDEGNTPLHYALDSDVRWKKRIEVIKVLVECDADLKSENKKGETVPYLAPRYMTPYMYDKFVKMVLKHDRSAFDYKCCHQRTPLHNAVKLLEVKPGTMEILAEHNNLNAVDKEGSSVLFYAVSGNRSREFIELLIQLGVDWRKTNKNQGTALHLAAFCGNLTSARLFLELGLEVNDRDVMGKTALDYARDAGADDEMIKLLMDNGAT</sequence>
<gene>
    <name evidence="5" type="ORF">ODALV1_LOCUS20708</name>
</gene>
<feature type="domain" description="Death" evidence="4">
    <location>
        <begin position="71"/>
        <end position="145"/>
    </location>
</feature>
<dbReference type="SUPFAM" id="SSF48403">
    <property type="entry name" value="Ankyrin repeat"/>
    <property type="match status" value="5"/>
</dbReference>
<dbReference type="Pfam" id="PF05729">
    <property type="entry name" value="NACHT"/>
    <property type="match status" value="1"/>
</dbReference>
<dbReference type="Pfam" id="PF00531">
    <property type="entry name" value="Death"/>
    <property type="match status" value="1"/>
</dbReference>
<feature type="repeat" description="ANK" evidence="3">
    <location>
        <begin position="1174"/>
        <end position="1206"/>
    </location>
</feature>
<dbReference type="InterPro" id="IPR051165">
    <property type="entry name" value="Multifunctional_ANK_Repeat"/>
</dbReference>
<feature type="repeat" description="ANK" evidence="3">
    <location>
        <begin position="1757"/>
        <end position="1790"/>
    </location>
</feature>
<dbReference type="Pfam" id="PF00023">
    <property type="entry name" value="Ank"/>
    <property type="match status" value="1"/>
</dbReference>
<proteinExistence type="predicted"/>
<dbReference type="InterPro" id="IPR027417">
    <property type="entry name" value="P-loop_NTPase"/>
</dbReference>
<evidence type="ECO:0000313" key="6">
    <source>
        <dbReference type="Proteomes" id="UP001642540"/>
    </source>
</evidence>
<dbReference type="Pfam" id="PF12796">
    <property type="entry name" value="Ank_2"/>
    <property type="match status" value="5"/>
</dbReference>
<evidence type="ECO:0000256" key="2">
    <source>
        <dbReference type="ARBA" id="ARBA00023043"/>
    </source>
</evidence>
<dbReference type="Gene3D" id="1.25.40.20">
    <property type="entry name" value="Ankyrin repeat-containing domain"/>
    <property type="match status" value="7"/>
</dbReference>
<dbReference type="SMART" id="SM00248">
    <property type="entry name" value="ANK"/>
    <property type="match status" value="22"/>
</dbReference>
<accession>A0ABP1RAZ8</accession>
<keyword evidence="1" id="KW-0677">Repeat</keyword>
<dbReference type="InterPro" id="IPR007111">
    <property type="entry name" value="NACHT_NTPase"/>
</dbReference>
<feature type="repeat" description="ANK" evidence="3">
    <location>
        <begin position="1276"/>
        <end position="1314"/>
    </location>
</feature>
<dbReference type="InterPro" id="IPR036770">
    <property type="entry name" value="Ankyrin_rpt-contain_sf"/>
</dbReference>
<evidence type="ECO:0000256" key="1">
    <source>
        <dbReference type="ARBA" id="ARBA00022737"/>
    </source>
</evidence>
<feature type="repeat" description="ANK" evidence="3">
    <location>
        <begin position="1791"/>
        <end position="1828"/>
    </location>
</feature>
<evidence type="ECO:0000313" key="5">
    <source>
        <dbReference type="EMBL" id="CAL8124652.1"/>
    </source>
</evidence>
<dbReference type="InterPro" id="IPR002110">
    <property type="entry name" value="Ankyrin_rpt"/>
</dbReference>
<dbReference type="InterPro" id="IPR011029">
    <property type="entry name" value="DEATH-like_dom_sf"/>
</dbReference>
<protein>
    <recommendedName>
        <fullName evidence="4">Death domain-containing protein</fullName>
    </recommendedName>
</protein>
<feature type="repeat" description="ANK" evidence="3">
    <location>
        <begin position="1423"/>
        <end position="1456"/>
    </location>
</feature>
<dbReference type="Gene3D" id="1.10.533.10">
    <property type="entry name" value="Death Domain, Fas"/>
    <property type="match status" value="1"/>
</dbReference>
<comment type="caution">
    <text evidence="5">The sequence shown here is derived from an EMBL/GenBank/DDBJ whole genome shotgun (WGS) entry which is preliminary data.</text>
</comment>
<dbReference type="PROSITE" id="PS50017">
    <property type="entry name" value="DEATH_DOMAIN"/>
    <property type="match status" value="1"/>
</dbReference>
<dbReference type="PANTHER" id="PTHR24123:SF33">
    <property type="entry name" value="PROTEIN HOS4"/>
    <property type="match status" value="1"/>
</dbReference>
<dbReference type="Proteomes" id="UP001642540">
    <property type="component" value="Unassembled WGS sequence"/>
</dbReference>
<organism evidence="5 6">
    <name type="scientific">Orchesella dallaii</name>
    <dbReference type="NCBI Taxonomy" id="48710"/>
    <lineage>
        <taxon>Eukaryota</taxon>
        <taxon>Metazoa</taxon>
        <taxon>Ecdysozoa</taxon>
        <taxon>Arthropoda</taxon>
        <taxon>Hexapoda</taxon>
        <taxon>Collembola</taxon>
        <taxon>Entomobryomorpha</taxon>
        <taxon>Entomobryoidea</taxon>
        <taxon>Orchesellidae</taxon>
        <taxon>Orchesellinae</taxon>
        <taxon>Orchesella</taxon>
    </lineage>
</organism>
<keyword evidence="2 3" id="KW-0040">ANK repeat</keyword>
<reference evidence="5 6" key="1">
    <citation type="submission" date="2024-08" db="EMBL/GenBank/DDBJ databases">
        <authorList>
            <person name="Cucini C."/>
            <person name="Frati F."/>
        </authorList>
    </citation>
    <scope>NUCLEOTIDE SEQUENCE [LARGE SCALE GENOMIC DNA]</scope>
</reference>
<evidence type="ECO:0000259" key="4">
    <source>
        <dbReference type="PROSITE" id="PS50017"/>
    </source>
</evidence>
<feature type="repeat" description="ANK" evidence="3">
    <location>
        <begin position="1140"/>
        <end position="1173"/>
    </location>
</feature>
<dbReference type="InterPro" id="IPR000488">
    <property type="entry name" value="Death_dom"/>
</dbReference>
<dbReference type="PROSITE" id="PS50088">
    <property type="entry name" value="ANK_REPEAT"/>
    <property type="match status" value="8"/>
</dbReference>
<feature type="repeat" description="ANK" evidence="3">
    <location>
        <begin position="1968"/>
        <end position="1995"/>
    </location>
</feature>
<dbReference type="PROSITE" id="PS50297">
    <property type="entry name" value="ANK_REP_REGION"/>
    <property type="match status" value="4"/>
</dbReference>
<dbReference type="Gene3D" id="3.40.50.300">
    <property type="entry name" value="P-loop containing nucleotide triphosphate hydrolases"/>
    <property type="match status" value="1"/>
</dbReference>
<feature type="repeat" description="ANK" evidence="3">
    <location>
        <begin position="1935"/>
        <end position="1967"/>
    </location>
</feature>
<dbReference type="PANTHER" id="PTHR24123">
    <property type="entry name" value="ANKYRIN REPEAT-CONTAINING"/>
    <property type="match status" value="1"/>
</dbReference>
<keyword evidence="6" id="KW-1185">Reference proteome</keyword>
<dbReference type="SUPFAM" id="SSF47986">
    <property type="entry name" value="DEATH domain"/>
    <property type="match status" value="1"/>
</dbReference>
<evidence type="ECO:0000256" key="3">
    <source>
        <dbReference type="PROSITE-ProRule" id="PRU00023"/>
    </source>
</evidence>